<feature type="non-terminal residue" evidence="1">
    <location>
        <position position="1"/>
    </location>
</feature>
<comment type="caution">
    <text evidence="1">The sequence shown here is derived from an EMBL/GenBank/DDBJ whole genome shotgun (WGS) entry which is preliminary data.</text>
</comment>
<accession>A0A0F9IKX0</accession>
<organism evidence="1">
    <name type="scientific">marine sediment metagenome</name>
    <dbReference type="NCBI Taxonomy" id="412755"/>
    <lineage>
        <taxon>unclassified sequences</taxon>
        <taxon>metagenomes</taxon>
        <taxon>ecological metagenomes</taxon>
    </lineage>
</organism>
<feature type="non-terminal residue" evidence="1">
    <location>
        <position position="843"/>
    </location>
</feature>
<gene>
    <name evidence="1" type="ORF">LCGC14_1864850</name>
</gene>
<evidence type="ECO:0000313" key="1">
    <source>
        <dbReference type="EMBL" id="KKL94420.1"/>
    </source>
</evidence>
<dbReference type="AlphaFoldDB" id="A0A0F9IKX0"/>
<protein>
    <submittedName>
        <fullName evidence="1">Uncharacterized protein</fullName>
    </submittedName>
</protein>
<name>A0A0F9IKX0_9ZZZZ</name>
<reference evidence="1" key="1">
    <citation type="journal article" date="2015" name="Nature">
        <title>Complex archaea that bridge the gap between prokaryotes and eukaryotes.</title>
        <authorList>
            <person name="Spang A."/>
            <person name="Saw J.H."/>
            <person name="Jorgensen S.L."/>
            <person name="Zaremba-Niedzwiedzka K."/>
            <person name="Martijn J."/>
            <person name="Lind A.E."/>
            <person name="van Eijk R."/>
            <person name="Schleper C."/>
            <person name="Guy L."/>
            <person name="Ettema T.J."/>
        </authorList>
    </citation>
    <scope>NUCLEOTIDE SEQUENCE</scope>
</reference>
<sequence length="843" mass="94203">TGHFLNYGLNITNNENASIIIPNEWEGEEVLINTTNIYEYNGVFMNESFDNGIDYNKWTNSTTGNPNKFTVGYYNNTSGYDDSIYMQLDEDGGNWQNTYSIINYSVPIPRKKIPYQNWYFTYSVKWEMSDDSWRVAYPPGSKYVVGFVFSFAGGSTVSREFNLVRPVDIVNNTWYTETLSELIFPFTPEFYGFDLPANVSIYFSYGVKDSAFNPVGSLKIFYDNISFLIQSIPRLTDINLTLSDNDVSGLKDQPFTDYLTDFGLGYLSLDGSWLGSSGGETHEFSFSSNSTGIIILDSEFFVNATSLTETTTNLGFTGSEFLVQNGTKTTWTMYAPISIPGTYSDNFYFNLSKPINWNVTQALNPYEADKINEILGAGYGNSTLVIPEGIINSGVWKIVAEAPNYISESNLYKKNGINWEINNIFKNLDKLKINSTILTEFIPNIAQTKASLEIFYPNGTLFYAENASVSASGEVEFSEIVLGANNASVGKYIANIKWNDFDSNMSQVGFYSIEFTVFHQSNLTAVTSYFEELAGDPLLIKVKFVDSDLNTSIPFATITYNSTFASFGTMAYQGLGVYFSEIDTNSLGLGDYYFSFNASKSYYQNQTSINLIHLKILGQPLALEVPNTAIDGIGNDYISFHVNVTGSISGVMILNATLSTNWQNPYTVKDHDNGTFTLNFSTWNLPTQGIIETYTVSINANKTNYGEVTSFIAMIIYPIQTIINVNSSVTYAQINEIVDIKLNYTSEESGLKIQEFNYSIVWSSLFNVIPDDDGIIIQLNTINLSIDTYTAIIKAEKVGYETAFKTITVIVDYIDIEITTINFQDSVETITGKPSVIAIKLTE</sequence>
<dbReference type="EMBL" id="LAZR01018927">
    <property type="protein sequence ID" value="KKL94420.1"/>
    <property type="molecule type" value="Genomic_DNA"/>
</dbReference>
<proteinExistence type="predicted"/>